<organism evidence="1 2">
    <name type="scientific">Favolaschia claudopus</name>
    <dbReference type="NCBI Taxonomy" id="2862362"/>
    <lineage>
        <taxon>Eukaryota</taxon>
        <taxon>Fungi</taxon>
        <taxon>Dikarya</taxon>
        <taxon>Basidiomycota</taxon>
        <taxon>Agaricomycotina</taxon>
        <taxon>Agaricomycetes</taxon>
        <taxon>Agaricomycetidae</taxon>
        <taxon>Agaricales</taxon>
        <taxon>Marasmiineae</taxon>
        <taxon>Mycenaceae</taxon>
        <taxon>Favolaschia</taxon>
    </lineage>
</organism>
<proteinExistence type="predicted"/>
<reference evidence="1 2" key="1">
    <citation type="journal article" date="2024" name="J Genomics">
        <title>Draft genome sequencing and assembly of Favolaschia claudopus CIRM-BRFM 2984 isolated from oak limbs.</title>
        <authorList>
            <person name="Navarro D."/>
            <person name="Drula E."/>
            <person name="Chaduli D."/>
            <person name="Cazenave R."/>
            <person name="Ahrendt S."/>
            <person name="Wang J."/>
            <person name="Lipzen A."/>
            <person name="Daum C."/>
            <person name="Barry K."/>
            <person name="Grigoriev I.V."/>
            <person name="Favel A."/>
            <person name="Rosso M.N."/>
            <person name="Martin F."/>
        </authorList>
    </citation>
    <scope>NUCLEOTIDE SEQUENCE [LARGE SCALE GENOMIC DNA]</scope>
    <source>
        <strain evidence="1 2">CIRM-BRFM 2984</strain>
    </source>
</reference>
<keyword evidence="2" id="KW-1185">Reference proteome</keyword>
<dbReference type="AlphaFoldDB" id="A0AAW0A0Y5"/>
<evidence type="ECO:0000313" key="1">
    <source>
        <dbReference type="EMBL" id="KAK6996635.1"/>
    </source>
</evidence>
<name>A0AAW0A0Y5_9AGAR</name>
<gene>
    <name evidence="1" type="ORF">R3P38DRAFT_3287417</name>
</gene>
<evidence type="ECO:0000313" key="2">
    <source>
        <dbReference type="Proteomes" id="UP001362999"/>
    </source>
</evidence>
<dbReference type="EMBL" id="JAWWNJ010000096">
    <property type="protein sequence ID" value="KAK6996635.1"/>
    <property type="molecule type" value="Genomic_DNA"/>
</dbReference>
<protein>
    <submittedName>
        <fullName evidence="1">Uncharacterized protein</fullName>
    </submittedName>
</protein>
<comment type="caution">
    <text evidence="1">The sequence shown here is derived from an EMBL/GenBank/DDBJ whole genome shotgun (WGS) entry which is preliminary data.</text>
</comment>
<sequence>MVMFGATSRHPPPPPTHIIMATLSSLMNPYPPLKSKFFQSPAPPPSPALSTLSTQFGLETCSNVAGSVEDEQRMRRNEKARLRMAEKRAEIKRGGSELQAAYAQRARSYSAKYRAKHHSKIRREETRRRYCRYREVHGERVFKAFLRARLATRELARIKHRDRNTYDLRHDDEDMDFSGDEEDFGSDDSLLRDFAVSIS</sequence>
<dbReference type="Proteomes" id="UP001362999">
    <property type="component" value="Unassembled WGS sequence"/>
</dbReference>
<accession>A0AAW0A0Y5</accession>